<evidence type="ECO:0000313" key="1">
    <source>
        <dbReference type="EMBL" id="CDW30853.1"/>
    </source>
</evidence>
<proteinExistence type="predicted"/>
<name>A0A0K2TY03_LEPSM</name>
<accession>A0A0K2TY03</accession>
<dbReference type="EMBL" id="HACA01013492">
    <property type="protein sequence ID" value="CDW30853.1"/>
    <property type="molecule type" value="Transcribed_RNA"/>
</dbReference>
<sequence length="86" mass="9719">VFQSINDHVLDSSPESNHIVTLIQSISKCYASIKLYNLGKCEGERIQGSKFGGYSIIISFFNNKKLSILELNYSHNYFPNPSLIFS</sequence>
<organism evidence="1">
    <name type="scientific">Lepeophtheirus salmonis</name>
    <name type="common">Salmon louse</name>
    <name type="synonym">Caligus salmonis</name>
    <dbReference type="NCBI Taxonomy" id="72036"/>
    <lineage>
        <taxon>Eukaryota</taxon>
        <taxon>Metazoa</taxon>
        <taxon>Ecdysozoa</taxon>
        <taxon>Arthropoda</taxon>
        <taxon>Crustacea</taxon>
        <taxon>Multicrustacea</taxon>
        <taxon>Hexanauplia</taxon>
        <taxon>Copepoda</taxon>
        <taxon>Siphonostomatoida</taxon>
        <taxon>Caligidae</taxon>
        <taxon>Lepeophtheirus</taxon>
    </lineage>
</organism>
<dbReference type="AlphaFoldDB" id="A0A0K2TY03"/>
<feature type="non-terminal residue" evidence="1">
    <location>
        <position position="1"/>
    </location>
</feature>
<reference evidence="1" key="1">
    <citation type="submission" date="2014-05" db="EMBL/GenBank/DDBJ databases">
        <authorList>
            <person name="Chronopoulou M."/>
        </authorList>
    </citation>
    <scope>NUCLEOTIDE SEQUENCE</scope>
    <source>
        <tissue evidence="1">Whole organism</tissue>
    </source>
</reference>
<protein>
    <submittedName>
        <fullName evidence="1">Uncharacterized protein</fullName>
    </submittedName>
</protein>
<feature type="non-terminal residue" evidence="1">
    <location>
        <position position="86"/>
    </location>
</feature>